<dbReference type="OrthoDB" id="4559902at2759"/>
<evidence type="ECO:0000313" key="4">
    <source>
        <dbReference type="Proteomes" id="UP000008066"/>
    </source>
</evidence>
<name>G0SHP7_CHATD</name>
<reference evidence="3 4" key="1">
    <citation type="journal article" date="2011" name="Cell">
        <title>Insight into structure and assembly of the nuclear pore complex by utilizing the genome of a eukaryotic thermophile.</title>
        <authorList>
            <person name="Amlacher S."/>
            <person name="Sarges P."/>
            <person name="Flemming D."/>
            <person name="van Noort V."/>
            <person name="Kunze R."/>
            <person name="Devos D.P."/>
            <person name="Arumugam M."/>
            <person name="Bork P."/>
            <person name="Hurt E."/>
        </authorList>
    </citation>
    <scope>NUCLEOTIDE SEQUENCE [LARGE SCALE GENOMIC DNA]</scope>
    <source>
        <strain evidence="4">DSM 1495 / CBS 144.50 / IMI 039719</strain>
    </source>
</reference>
<keyword evidence="2" id="KW-0732">Signal</keyword>
<sequence>MVLKRPALCLLLGFNSWTAIQAWIAEVVAPAHAVLVEDWLKPAEEHGWVDLLGSEIMKEYFVQNADELEAKVQQRVWEITSREREEPLRGDPNDVWDILGHYERFIIDSIALDRIAEEQSPSRHHIANKEWSRNPETLFGYMYELTDTLCHNYWKPAETDQWNSDDSDVPYTDPADIPGAH</sequence>
<gene>
    <name evidence="3" type="ORF">CTHT_0072920</name>
</gene>
<dbReference type="KEGG" id="cthr:CTHT_0072920"/>
<dbReference type="Proteomes" id="UP000008066">
    <property type="component" value="Unassembled WGS sequence"/>
</dbReference>
<dbReference type="RefSeq" id="XP_006697549.1">
    <property type="nucleotide sequence ID" value="XM_006697486.1"/>
</dbReference>
<proteinExistence type="predicted"/>
<dbReference type="OMA" id="CHNYWKP"/>
<dbReference type="EMBL" id="GL988048">
    <property type="protein sequence ID" value="EGS16967.1"/>
    <property type="molecule type" value="Genomic_DNA"/>
</dbReference>
<protein>
    <submittedName>
        <fullName evidence="3">Uncharacterized protein</fullName>
    </submittedName>
</protein>
<keyword evidence="4" id="KW-1185">Reference proteome</keyword>
<dbReference type="HOGENOM" id="CLU_1488833_0_0_1"/>
<feature type="region of interest" description="Disordered" evidence="1">
    <location>
        <begin position="161"/>
        <end position="181"/>
    </location>
</feature>
<evidence type="ECO:0000256" key="1">
    <source>
        <dbReference type="SAM" id="MobiDB-lite"/>
    </source>
</evidence>
<dbReference type="AlphaFoldDB" id="G0SHP7"/>
<organism evidence="4">
    <name type="scientific">Chaetomium thermophilum (strain DSM 1495 / CBS 144.50 / IMI 039719)</name>
    <name type="common">Thermochaetoides thermophila</name>
    <dbReference type="NCBI Taxonomy" id="759272"/>
    <lineage>
        <taxon>Eukaryota</taxon>
        <taxon>Fungi</taxon>
        <taxon>Dikarya</taxon>
        <taxon>Ascomycota</taxon>
        <taxon>Pezizomycotina</taxon>
        <taxon>Sordariomycetes</taxon>
        <taxon>Sordariomycetidae</taxon>
        <taxon>Sordariales</taxon>
        <taxon>Chaetomiaceae</taxon>
        <taxon>Thermochaetoides</taxon>
    </lineage>
</organism>
<evidence type="ECO:0000313" key="3">
    <source>
        <dbReference type="EMBL" id="EGS16967.1"/>
    </source>
</evidence>
<feature type="chain" id="PRO_5003409205" evidence="2">
    <location>
        <begin position="34"/>
        <end position="181"/>
    </location>
</feature>
<accession>G0SHP7</accession>
<dbReference type="GeneID" id="18261330"/>
<feature type="signal peptide" evidence="2">
    <location>
        <begin position="1"/>
        <end position="33"/>
    </location>
</feature>
<evidence type="ECO:0000256" key="2">
    <source>
        <dbReference type="SAM" id="SignalP"/>
    </source>
</evidence>